<dbReference type="PIRSF" id="PIRSF015736">
    <property type="entry name" value="MI"/>
    <property type="match status" value="1"/>
</dbReference>
<dbReference type="InterPro" id="IPR026286">
    <property type="entry name" value="MaiA/AMDase"/>
</dbReference>
<dbReference type="Proteomes" id="UP001597186">
    <property type="component" value="Unassembled WGS sequence"/>
</dbReference>
<evidence type="ECO:0000313" key="1">
    <source>
        <dbReference type="EMBL" id="MFD1511265.1"/>
    </source>
</evidence>
<keyword evidence="2" id="KW-1185">Reference proteome</keyword>
<gene>
    <name evidence="1" type="ORF">ACFTOW_17930</name>
</gene>
<dbReference type="InterPro" id="IPR053714">
    <property type="entry name" value="Iso_Racemase_Enz_sf"/>
</dbReference>
<organism evidence="1 2">
    <name type="scientific">Lacimonas salitolerans</name>
    <dbReference type="NCBI Taxonomy" id="1323750"/>
    <lineage>
        <taxon>Bacteria</taxon>
        <taxon>Pseudomonadati</taxon>
        <taxon>Pseudomonadota</taxon>
        <taxon>Alphaproteobacteria</taxon>
        <taxon>Rhodobacterales</taxon>
        <taxon>Paracoccaceae</taxon>
        <taxon>Lacimonas</taxon>
    </lineage>
</organism>
<dbReference type="RefSeq" id="WP_379918281.1">
    <property type="nucleotide sequence ID" value="NZ_JBHUDD010000156.1"/>
</dbReference>
<protein>
    <submittedName>
        <fullName evidence="1">Asp/Glu racemase</fullName>
    </submittedName>
</protein>
<comment type="caution">
    <text evidence="1">The sequence shown here is derived from an EMBL/GenBank/DDBJ whole genome shotgun (WGS) entry which is preliminary data.</text>
</comment>
<dbReference type="Pfam" id="PF17645">
    <property type="entry name" value="Amdase"/>
    <property type="match status" value="1"/>
</dbReference>
<name>A0ABW4EJ92_9RHOB</name>
<sequence length="247" mass="26133">MAQAYELDQGFGDGLRLGLIVLSTDESLENEARTVLAGRPVSLLHARIPAQPDVTPDALRRMADEMTTTAARLPKGLDVIGYGCTSASTIIGPERVKSLIQEAHPGVGVSDPISAVSAALKALGVGKIGYASPYVQSVTAPMRAFLAERGIDTVAEASFDQADDYTVARIAEGSTRNMLENLAKNDDAEGFFTSCTNLRTFGIIDEVEAATGRPVVSSNQALLWHMLQLAGVDARGWGPGRLFQTAA</sequence>
<proteinExistence type="predicted"/>
<dbReference type="EMBL" id="JBHUDD010000156">
    <property type="protein sequence ID" value="MFD1511265.1"/>
    <property type="molecule type" value="Genomic_DNA"/>
</dbReference>
<evidence type="ECO:0000313" key="2">
    <source>
        <dbReference type="Proteomes" id="UP001597186"/>
    </source>
</evidence>
<dbReference type="PANTHER" id="PTHR40267:SF1">
    <property type="entry name" value="BLR3294 PROTEIN"/>
    <property type="match status" value="1"/>
</dbReference>
<reference evidence="2" key="1">
    <citation type="journal article" date="2019" name="Int. J. Syst. Evol. Microbiol.">
        <title>The Global Catalogue of Microorganisms (GCM) 10K type strain sequencing project: providing services to taxonomists for standard genome sequencing and annotation.</title>
        <authorList>
            <consortium name="The Broad Institute Genomics Platform"/>
            <consortium name="The Broad Institute Genome Sequencing Center for Infectious Disease"/>
            <person name="Wu L."/>
            <person name="Ma J."/>
        </authorList>
    </citation>
    <scope>NUCLEOTIDE SEQUENCE [LARGE SCALE GENOMIC DNA]</scope>
    <source>
        <strain evidence="2">CGMCC 1.12477</strain>
    </source>
</reference>
<accession>A0ABW4EJ92</accession>
<dbReference type="Gene3D" id="3.40.50.12500">
    <property type="match status" value="1"/>
</dbReference>
<dbReference type="PANTHER" id="PTHR40267">
    <property type="entry name" value="BLR3294 PROTEIN"/>
    <property type="match status" value="1"/>
</dbReference>